<feature type="domain" description="CENP-V/GFA" evidence="5">
    <location>
        <begin position="5"/>
        <end position="115"/>
    </location>
</feature>
<evidence type="ECO:0000259" key="5">
    <source>
        <dbReference type="PROSITE" id="PS51891"/>
    </source>
</evidence>
<name>A0A382NSE8_9ZZZZ</name>
<dbReference type="AlphaFoldDB" id="A0A382NSE8"/>
<accession>A0A382NSE8</accession>
<comment type="similarity">
    <text evidence="1">Belongs to the Gfa family.</text>
</comment>
<dbReference type="Gene3D" id="3.90.1590.10">
    <property type="entry name" value="glutathione-dependent formaldehyde- activating enzyme (gfa)"/>
    <property type="match status" value="1"/>
</dbReference>
<keyword evidence="4" id="KW-0456">Lyase</keyword>
<reference evidence="6" key="1">
    <citation type="submission" date="2018-05" db="EMBL/GenBank/DDBJ databases">
        <authorList>
            <person name="Lanie J.A."/>
            <person name="Ng W.-L."/>
            <person name="Kazmierczak K.M."/>
            <person name="Andrzejewski T.M."/>
            <person name="Davidsen T.M."/>
            <person name="Wayne K.J."/>
            <person name="Tettelin H."/>
            <person name="Glass J.I."/>
            <person name="Rusch D."/>
            <person name="Podicherti R."/>
            <person name="Tsui H.-C.T."/>
            <person name="Winkler M.E."/>
        </authorList>
    </citation>
    <scope>NUCLEOTIDE SEQUENCE</scope>
</reference>
<dbReference type="PANTHER" id="PTHR33337">
    <property type="entry name" value="GFA DOMAIN-CONTAINING PROTEIN"/>
    <property type="match status" value="1"/>
</dbReference>
<evidence type="ECO:0000256" key="1">
    <source>
        <dbReference type="ARBA" id="ARBA00005495"/>
    </source>
</evidence>
<keyword evidence="3" id="KW-0862">Zinc</keyword>
<dbReference type="PROSITE" id="PS51891">
    <property type="entry name" value="CENP_V_GFA"/>
    <property type="match status" value="1"/>
</dbReference>
<dbReference type="PANTHER" id="PTHR33337:SF30">
    <property type="entry name" value="DUF636 DOMAIN PROTEIN (AFU_ORTHOLOGUE AFUA_1G03180)"/>
    <property type="match status" value="1"/>
</dbReference>
<evidence type="ECO:0000256" key="3">
    <source>
        <dbReference type="ARBA" id="ARBA00022833"/>
    </source>
</evidence>
<dbReference type="GO" id="GO:0046872">
    <property type="term" value="F:metal ion binding"/>
    <property type="evidence" value="ECO:0007669"/>
    <property type="project" value="UniProtKB-KW"/>
</dbReference>
<gene>
    <name evidence="6" type="ORF">METZ01_LOCUS316977</name>
</gene>
<sequence length="134" mass="14865">MSDMISGGCLCGNVRFETTSEPAMQVLCHCVDCQTVSGSAFYTAYIVQLESVKLTKGEPGGFTVKSDKGRRNHRRFCRDCGTRLWAELEMGVVSVNGMALDDKSHFKPTHNHRLETAPDWCLMNEALHTLPVTP</sequence>
<dbReference type="InterPro" id="IPR006913">
    <property type="entry name" value="CENP-V/GFA"/>
</dbReference>
<proteinExistence type="inferred from homology"/>
<evidence type="ECO:0000256" key="2">
    <source>
        <dbReference type="ARBA" id="ARBA00022723"/>
    </source>
</evidence>
<dbReference type="Pfam" id="PF04828">
    <property type="entry name" value="GFA"/>
    <property type="match status" value="1"/>
</dbReference>
<protein>
    <recommendedName>
        <fullName evidence="5">CENP-V/GFA domain-containing protein</fullName>
    </recommendedName>
</protein>
<keyword evidence="2" id="KW-0479">Metal-binding</keyword>
<organism evidence="6">
    <name type="scientific">marine metagenome</name>
    <dbReference type="NCBI Taxonomy" id="408172"/>
    <lineage>
        <taxon>unclassified sequences</taxon>
        <taxon>metagenomes</taxon>
        <taxon>ecological metagenomes</taxon>
    </lineage>
</organism>
<evidence type="ECO:0000313" key="6">
    <source>
        <dbReference type="EMBL" id="SVC64123.1"/>
    </source>
</evidence>
<evidence type="ECO:0000256" key="4">
    <source>
        <dbReference type="ARBA" id="ARBA00023239"/>
    </source>
</evidence>
<dbReference type="InterPro" id="IPR011057">
    <property type="entry name" value="Mss4-like_sf"/>
</dbReference>
<dbReference type="EMBL" id="UINC01102469">
    <property type="protein sequence ID" value="SVC64123.1"/>
    <property type="molecule type" value="Genomic_DNA"/>
</dbReference>
<dbReference type="GO" id="GO:0016846">
    <property type="term" value="F:carbon-sulfur lyase activity"/>
    <property type="evidence" value="ECO:0007669"/>
    <property type="project" value="InterPro"/>
</dbReference>
<dbReference type="SUPFAM" id="SSF51316">
    <property type="entry name" value="Mss4-like"/>
    <property type="match status" value="1"/>
</dbReference>